<feature type="non-terminal residue" evidence="1">
    <location>
        <position position="1"/>
    </location>
</feature>
<name>A0A371FAG5_MUCPR</name>
<organism evidence="1 2">
    <name type="scientific">Mucuna pruriens</name>
    <name type="common">Velvet bean</name>
    <name type="synonym">Dolichos pruriens</name>
    <dbReference type="NCBI Taxonomy" id="157652"/>
    <lineage>
        <taxon>Eukaryota</taxon>
        <taxon>Viridiplantae</taxon>
        <taxon>Streptophyta</taxon>
        <taxon>Embryophyta</taxon>
        <taxon>Tracheophyta</taxon>
        <taxon>Spermatophyta</taxon>
        <taxon>Magnoliopsida</taxon>
        <taxon>eudicotyledons</taxon>
        <taxon>Gunneridae</taxon>
        <taxon>Pentapetalae</taxon>
        <taxon>rosids</taxon>
        <taxon>fabids</taxon>
        <taxon>Fabales</taxon>
        <taxon>Fabaceae</taxon>
        <taxon>Papilionoideae</taxon>
        <taxon>50 kb inversion clade</taxon>
        <taxon>NPAAA clade</taxon>
        <taxon>indigoferoid/millettioid clade</taxon>
        <taxon>Phaseoleae</taxon>
        <taxon>Mucuna</taxon>
    </lineage>
</organism>
<keyword evidence="2" id="KW-1185">Reference proteome</keyword>
<dbReference type="AlphaFoldDB" id="A0A371FAG5"/>
<dbReference type="Proteomes" id="UP000257109">
    <property type="component" value="Unassembled WGS sequence"/>
</dbReference>
<dbReference type="EMBL" id="QJKJ01009884">
    <property type="protein sequence ID" value="RDX75281.1"/>
    <property type="molecule type" value="Genomic_DNA"/>
</dbReference>
<evidence type="ECO:0000313" key="2">
    <source>
        <dbReference type="Proteomes" id="UP000257109"/>
    </source>
</evidence>
<proteinExistence type="predicted"/>
<protein>
    <submittedName>
        <fullName evidence="1">Uncharacterized protein</fullName>
    </submittedName>
</protein>
<evidence type="ECO:0000313" key="1">
    <source>
        <dbReference type="EMBL" id="RDX75281.1"/>
    </source>
</evidence>
<reference evidence="1" key="1">
    <citation type="submission" date="2018-05" db="EMBL/GenBank/DDBJ databases">
        <title>Draft genome of Mucuna pruriens seed.</title>
        <authorList>
            <person name="Nnadi N.E."/>
            <person name="Vos R."/>
            <person name="Hasami M.H."/>
            <person name="Devisetty U.K."/>
            <person name="Aguiy J.C."/>
        </authorList>
    </citation>
    <scope>NUCLEOTIDE SEQUENCE [LARGE SCALE GENOMIC DNA]</scope>
    <source>
        <strain evidence="1">JCA_2017</strain>
    </source>
</reference>
<sequence>VAMKHLKTARVAAKATRTVNPTSVSQEKYSIDTKEPNSSWRQEVKSWFKPISRVVSSKSNSLTTLEARRS</sequence>
<accession>A0A371FAG5</accession>
<comment type="caution">
    <text evidence="1">The sequence shown here is derived from an EMBL/GenBank/DDBJ whole genome shotgun (WGS) entry which is preliminary data.</text>
</comment>
<gene>
    <name evidence="1" type="ORF">CR513_44869</name>
</gene>